<evidence type="ECO:0000256" key="2">
    <source>
        <dbReference type="ARBA" id="ARBA00023015"/>
    </source>
</evidence>
<name>A0AA89ADP3_9ASTE</name>
<dbReference type="GO" id="GO:0000160">
    <property type="term" value="P:phosphorelay signal transduction system"/>
    <property type="evidence" value="ECO:0007669"/>
    <property type="project" value="UniProtKB-KW"/>
</dbReference>
<dbReference type="PROSITE" id="PS50110">
    <property type="entry name" value="RESPONSE_REGULATORY"/>
    <property type="match status" value="1"/>
</dbReference>
<evidence type="ECO:0000313" key="6">
    <source>
        <dbReference type="EMBL" id="KAK2998817.1"/>
    </source>
</evidence>
<keyword evidence="7" id="KW-1185">Reference proteome</keyword>
<dbReference type="SUPFAM" id="SSF52172">
    <property type="entry name" value="CheY-like"/>
    <property type="match status" value="1"/>
</dbReference>
<evidence type="ECO:0000259" key="5">
    <source>
        <dbReference type="PROSITE" id="PS50110"/>
    </source>
</evidence>
<feature type="domain" description="Response regulatory" evidence="5">
    <location>
        <begin position="20"/>
        <end position="135"/>
    </location>
</feature>
<evidence type="ECO:0000256" key="1">
    <source>
        <dbReference type="ARBA" id="ARBA00023012"/>
    </source>
</evidence>
<protein>
    <recommendedName>
        <fullName evidence="5">Response regulatory domain-containing protein</fullName>
    </recommendedName>
</protein>
<reference evidence="6" key="1">
    <citation type="submission" date="2022-12" db="EMBL/GenBank/DDBJ databases">
        <title>Draft genome assemblies for two species of Escallonia (Escalloniales).</title>
        <authorList>
            <person name="Chanderbali A."/>
            <person name="Dervinis C."/>
            <person name="Anghel I."/>
            <person name="Soltis D."/>
            <person name="Soltis P."/>
            <person name="Zapata F."/>
        </authorList>
    </citation>
    <scope>NUCLEOTIDE SEQUENCE</scope>
    <source>
        <strain evidence="6">UCBG64.0493</strain>
        <tissue evidence="6">Leaf</tissue>
    </source>
</reference>
<evidence type="ECO:0000313" key="7">
    <source>
        <dbReference type="Proteomes" id="UP001188597"/>
    </source>
</evidence>
<dbReference type="InterPro" id="IPR001789">
    <property type="entry name" value="Sig_transdc_resp-reg_receiver"/>
</dbReference>
<sequence>MDCNRATSVASSSRIASSYRVLIVDRNLTCLTVVAKMLFARNYKVVTAERAGDALSLIREAKEEIDLVLTEINLPDMDGLSFLEIIVQHTPSPVIILTSDDSDELVIECMQKGAFLYVTKPLSGCMVKYLWQYAYAERLKKQVASKEERSFHLPKRMKQEGSEEDRSNAMFWMNPGPVWTDTRHERFIEIIKEIGIESKSLLASMSKLNPFLHVVPPMLLDAKQILKYMTVPGLTQDSILNSVQNYGLILKWEQAVHAAETDDTDDFAAKAVEVGDMRECSRHKGLQIVSLVATGAPLSLLIFPSSSRNPASSTLNKVQSPTVMERRVADSLNVA</sequence>
<dbReference type="InterPro" id="IPR045279">
    <property type="entry name" value="ARR-like"/>
</dbReference>
<comment type="caution">
    <text evidence="6">The sequence shown here is derived from an EMBL/GenBank/DDBJ whole genome shotgun (WGS) entry which is preliminary data.</text>
</comment>
<evidence type="ECO:0000256" key="4">
    <source>
        <dbReference type="PROSITE-ProRule" id="PRU00169"/>
    </source>
</evidence>
<dbReference type="Proteomes" id="UP001188597">
    <property type="component" value="Unassembled WGS sequence"/>
</dbReference>
<dbReference type="Gene3D" id="3.40.50.2300">
    <property type="match status" value="1"/>
</dbReference>
<keyword evidence="1" id="KW-0902">Two-component regulatory system</keyword>
<dbReference type="AlphaFoldDB" id="A0AA89ADP3"/>
<dbReference type="PANTHER" id="PTHR43874">
    <property type="entry name" value="TWO-COMPONENT RESPONSE REGULATOR"/>
    <property type="match status" value="1"/>
</dbReference>
<accession>A0AA89ADP3</accession>
<keyword evidence="3" id="KW-0804">Transcription</keyword>
<dbReference type="EMBL" id="JAVXUP010003490">
    <property type="protein sequence ID" value="KAK2998817.1"/>
    <property type="molecule type" value="Genomic_DNA"/>
</dbReference>
<dbReference type="InterPro" id="IPR011006">
    <property type="entry name" value="CheY-like_superfamily"/>
</dbReference>
<gene>
    <name evidence="6" type="ORF">RJ639_022709</name>
</gene>
<keyword evidence="2" id="KW-0805">Transcription regulation</keyword>
<dbReference type="PANTHER" id="PTHR43874:SF19">
    <property type="entry name" value="RESPONSE REGULATOR 23-RELATED"/>
    <property type="match status" value="1"/>
</dbReference>
<organism evidence="6 7">
    <name type="scientific">Escallonia herrerae</name>
    <dbReference type="NCBI Taxonomy" id="1293975"/>
    <lineage>
        <taxon>Eukaryota</taxon>
        <taxon>Viridiplantae</taxon>
        <taxon>Streptophyta</taxon>
        <taxon>Embryophyta</taxon>
        <taxon>Tracheophyta</taxon>
        <taxon>Spermatophyta</taxon>
        <taxon>Magnoliopsida</taxon>
        <taxon>eudicotyledons</taxon>
        <taxon>Gunneridae</taxon>
        <taxon>Pentapetalae</taxon>
        <taxon>asterids</taxon>
        <taxon>campanulids</taxon>
        <taxon>Escalloniales</taxon>
        <taxon>Escalloniaceae</taxon>
        <taxon>Escallonia</taxon>
    </lineage>
</organism>
<comment type="caution">
    <text evidence="4">Lacks conserved residue(s) required for the propagation of feature annotation.</text>
</comment>
<dbReference type="Gene3D" id="1.10.10.60">
    <property type="entry name" value="Homeodomain-like"/>
    <property type="match status" value="1"/>
</dbReference>
<proteinExistence type="predicted"/>
<dbReference type="GO" id="GO:0009736">
    <property type="term" value="P:cytokinin-activated signaling pathway"/>
    <property type="evidence" value="ECO:0007669"/>
    <property type="project" value="InterPro"/>
</dbReference>
<dbReference type="SMART" id="SM00448">
    <property type="entry name" value="REC"/>
    <property type="match status" value="1"/>
</dbReference>
<dbReference type="Pfam" id="PF00072">
    <property type="entry name" value="Response_reg"/>
    <property type="match status" value="1"/>
</dbReference>
<evidence type="ECO:0000256" key="3">
    <source>
        <dbReference type="ARBA" id="ARBA00023163"/>
    </source>
</evidence>